<feature type="coiled-coil region" evidence="1">
    <location>
        <begin position="315"/>
        <end position="342"/>
    </location>
</feature>
<gene>
    <name evidence="2" type="ORF">MNB_SV-12-711</name>
</gene>
<reference evidence="2" key="1">
    <citation type="submission" date="2016-10" db="EMBL/GenBank/DDBJ databases">
        <authorList>
            <person name="de Groot N.N."/>
        </authorList>
    </citation>
    <scope>NUCLEOTIDE SEQUENCE</scope>
</reference>
<dbReference type="AlphaFoldDB" id="A0A1W1BV67"/>
<evidence type="ECO:0000256" key="1">
    <source>
        <dbReference type="SAM" id="Coils"/>
    </source>
</evidence>
<organism evidence="2">
    <name type="scientific">hydrothermal vent metagenome</name>
    <dbReference type="NCBI Taxonomy" id="652676"/>
    <lineage>
        <taxon>unclassified sequences</taxon>
        <taxon>metagenomes</taxon>
        <taxon>ecological metagenomes</taxon>
    </lineage>
</organism>
<dbReference type="EMBL" id="FPHE01000077">
    <property type="protein sequence ID" value="SFV57416.1"/>
    <property type="molecule type" value="Genomic_DNA"/>
</dbReference>
<accession>A0A1W1BV67</accession>
<evidence type="ECO:0000313" key="2">
    <source>
        <dbReference type="EMBL" id="SFV57416.1"/>
    </source>
</evidence>
<proteinExistence type="predicted"/>
<keyword evidence="1" id="KW-0175">Coiled coil</keyword>
<feature type="coiled-coil region" evidence="1">
    <location>
        <begin position="158"/>
        <end position="185"/>
    </location>
</feature>
<name>A0A1W1BV67_9ZZZZ</name>
<protein>
    <submittedName>
        <fullName evidence="2">Uncharacterized protein</fullName>
    </submittedName>
</protein>
<sequence>MTKIILFTITILTFSHAEWRDSLDKAYDISKEKSIELYNQAKESIKPKKLTEQEQKERRFRVLWEEVFEEYQEGSLLLEKSQTAPDSAWFQKDKISYKGDLDEVLNNIIKILTDDDLLSYKNEIAYKKDKISKLKSDIIRYREKMIGAPTDSMIHTTKSNYQEKIKDAKDEIAIFENDIEIIKKRLEKRFYNNGIMLSTEQIEVLLTRVDGDDIIQMTVIMDVLNKITEQILKLMQESDEELTEAKKYYGMHLISWQLVIHIQQKYIDKVNNNFVPQIEHIISQTTKIMQETSRLYETESEDIKKDIYQKNLNIQRETKRVAQRYKEQLIEAKDEMKKAQKVSLSNLKVAQNTYYTVSISSELYSVISESQLLFSKIAKIQMPNIVPFQNKKIKKKYQEITGQLLRNNK</sequence>